<proteinExistence type="predicted"/>
<evidence type="ECO:0000313" key="1">
    <source>
        <dbReference type="EMBL" id="KAF4088141.1"/>
    </source>
</evidence>
<sequence>MLSGPLPYPQRFLMKINEMSLGWPEKLGAMSGQPSLALIQPSIMGVKARGKWAAIFFWRVVTGNLWKKHTLWAAPCPSDLTATRAQ</sequence>
<dbReference type="AlphaFoldDB" id="A0A7J6B1R8"/>
<comment type="caution">
    <text evidence="1">The sequence shown here is derived from an EMBL/GenBank/DDBJ whole genome shotgun (WGS) entry which is preliminary data.</text>
</comment>
<keyword evidence="2" id="KW-1185">Reference proteome</keyword>
<accession>A0A7J6B1R8</accession>
<gene>
    <name evidence="1" type="ORF">AMELA_G00079190</name>
</gene>
<dbReference type="Proteomes" id="UP000593565">
    <property type="component" value="Unassembled WGS sequence"/>
</dbReference>
<protein>
    <submittedName>
        <fullName evidence="1">Uncharacterized protein</fullName>
    </submittedName>
</protein>
<reference evidence="1 2" key="1">
    <citation type="submission" date="2020-02" db="EMBL/GenBank/DDBJ databases">
        <title>A chromosome-scale genome assembly of the black bullhead catfish (Ameiurus melas).</title>
        <authorList>
            <person name="Wen M."/>
            <person name="Zham M."/>
            <person name="Cabau C."/>
            <person name="Klopp C."/>
            <person name="Donnadieu C."/>
            <person name="Roques C."/>
            <person name="Bouchez O."/>
            <person name="Lampietro C."/>
            <person name="Jouanno E."/>
            <person name="Herpin A."/>
            <person name="Louis A."/>
            <person name="Berthelot C."/>
            <person name="Parey E."/>
            <person name="Roest-Crollius H."/>
            <person name="Braasch I."/>
            <person name="Postlethwait J."/>
            <person name="Robinson-Rechavi M."/>
            <person name="Echchiki A."/>
            <person name="Begum T."/>
            <person name="Montfort J."/>
            <person name="Schartl M."/>
            <person name="Bobe J."/>
            <person name="Guiguen Y."/>
        </authorList>
    </citation>
    <scope>NUCLEOTIDE SEQUENCE [LARGE SCALE GENOMIC DNA]</scope>
    <source>
        <strain evidence="1">M_S1</strain>
        <tissue evidence="1">Blood</tissue>
    </source>
</reference>
<organism evidence="1 2">
    <name type="scientific">Ameiurus melas</name>
    <name type="common">Black bullhead</name>
    <name type="synonym">Silurus melas</name>
    <dbReference type="NCBI Taxonomy" id="219545"/>
    <lineage>
        <taxon>Eukaryota</taxon>
        <taxon>Metazoa</taxon>
        <taxon>Chordata</taxon>
        <taxon>Craniata</taxon>
        <taxon>Vertebrata</taxon>
        <taxon>Euteleostomi</taxon>
        <taxon>Actinopterygii</taxon>
        <taxon>Neopterygii</taxon>
        <taxon>Teleostei</taxon>
        <taxon>Ostariophysi</taxon>
        <taxon>Siluriformes</taxon>
        <taxon>Ictaluridae</taxon>
        <taxon>Ameiurus</taxon>
    </lineage>
</organism>
<evidence type="ECO:0000313" key="2">
    <source>
        <dbReference type="Proteomes" id="UP000593565"/>
    </source>
</evidence>
<name>A0A7J6B1R8_AMEME</name>
<dbReference type="EMBL" id="JAAGNN010000006">
    <property type="protein sequence ID" value="KAF4088141.1"/>
    <property type="molecule type" value="Genomic_DNA"/>
</dbReference>